<dbReference type="RefSeq" id="WP_139169309.1">
    <property type="nucleotide sequence ID" value="NZ_FNLC01000003.1"/>
</dbReference>
<accession>A0A1H1HZE2</accession>
<keyword evidence="1" id="KW-0472">Membrane</keyword>
<sequence>MAALHTSSTELVRTYVTGEDAELAVLVVGLISVGVTVSLGLIPLLGLGDSGQSLLETIAFGVLPGIGGLICGWYSLGAIAAIGVGIAPGFVMYLYQVVLGTNGDLSRIGFSLMLTSVSLPIALVGFAAGIGAALLFR</sequence>
<keyword evidence="3" id="KW-1185">Reference proteome</keyword>
<proteinExistence type="predicted"/>
<keyword evidence="1" id="KW-1133">Transmembrane helix</keyword>
<keyword evidence="1" id="KW-0812">Transmembrane</keyword>
<dbReference type="EMBL" id="FNLC01000003">
    <property type="protein sequence ID" value="SDR30827.1"/>
    <property type="molecule type" value="Genomic_DNA"/>
</dbReference>
<organism evidence="2 3">
    <name type="scientific">Natronobacterium texcoconense</name>
    <dbReference type="NCBI Taxonomy" id="1095778"/>
    <lineage>
        <taxon>Archaea</taxon>
        <taxon>Methanobacteriati</taxon>
        <taxon>Methanobacteriota</taxon>
        <taxon>Stenosarchaea group</taxon>
        <taxon>Halobacteria</taxon>
        <taxon>Halobacteriales</taxon>
        <taxon>Natrialbaceae</taxon>
        <taxon>Natronobacterium</taxon>
    </lineage>
</organism>
<feature type="transmembrane region" description="Helical" evidence="1">
    <location>
        <begin position="58"/>
        <end position="88"/>
    </location>
</feature>
<dbReference type="AlphaFoldDB" id="A0A1H1HZE2"/>
<evidence type="ECO:0000256" key="1">
    <source>
        <dbReference type="SAM" id="Phobius"/>
    </source>
</evidence>
<feature type="transmembrane region" description="Helical" evidence="1">
    <location>
        <begin position="23"/>
        <end position="46"/>
    </location>
</feature>
<feature type="transmembrane region" description="Helical" evidence="1">
    <location>
        <begin position="108"/>
        <end position="136"/>
    </location>
</feature>
<evidence type="ECO:0000313" key="3">
    <source>
        <dbReference type="Proteomes" id="UP000198848"/>
    </source>
</evidence>
<evidence type="ECO:0000313" key="2">
    <source>
        <dbReference type="EMBL" id="SDR30827.1"/>
    </source>
</evidence>
<protein>
    <submittedName>
        <fullName evidence="2">Uncharacterized protein</fullName>
    </submittedName>
</protein>
<gene>
    <name evidence="2" type="ORF">SAMN04489842_3179</name>
</gene>
<name>A0A1H1HZE2_NATTX</name>
<dbReference type="Proteomes" id="UP000198848">
    <property type="component" value="Unassembled WGS sequence"/>
</dbReference>
<reference evidence="3" key="1">
    <citation type="submission" date="2016-10" db="EMBL/GenBank/DDBJ databases">
        <authorList>
            <person name="Varghese N."/>
            <person name="Submissions S."/>
        </authorList>
    </citation>
    <scope>NUCLEOTIDE SEQUENCE [LARGE SCALE GENOMIC DNA]</scope>
    <source>
        <strain evidence="3">DSM 24767</strain>
    </source>
</reference>